<keyword evidence="3" id="KW-1185">Reference proteome</keyword>
<dbReference type="STRING" id="139420.A0A371DFX4"/>
<dbReference type="Proteomes" id="UP000256964">
    <property type="component" value="Unassembled WGS sequence"/>
</dbReference>
<protein>
    <submittedName>
        <fullName evidence="2">Uncharacterized protein</fullName>
    </submittedName>
</protein>
<feature type="non-terminal residue" evidence="2">
    <location>
        <position position="186"/>
    </location>
</feature>
<sequence length="186" mass="21210">LRQEFRELELLDEITKLRYLGQVPPTVVGITQNELIYSFRKWKGEKYMPAAVHSAIQWSPQDPFPLQDKSKDSPWTLIDTKGNKKEIEPVKISQKDATGFVAARGTQALQSLSNTGITRKDKRKRDDDIEAEVSQSKPVKRIKASQPPAGSKSFRGFPWDPINWSCAYDSLLTILLSVYMECQPVW</sequence>
<dbReference type="AlphaFoldDB" id="A0A371DFX4"/>
<dbReference type="OrthoDB" id="2744259at2759"/>
<reference evidence="2 3" key="1">
    <citation type="journal article" date="2018" name="Biotechnol. Biofuels">
        <title>Integrative visual omics of the white-rot fungus Polyporus brumalis exposes the biotechnological potential of its oxidative enzymes for delignifying raw plant biomass.</title>
        <authorList>
            <person name="Miyauchi S."/>
            <person name="Rancon A."/>
            <person name="Drula E."/>
            <person name="Hage H."/>
            <person name="Chaduli D."/>
            <person name="Favel A."/>
            <person name="Grisel S."/>
            <person name="Henrissat B."/>
            <person name="Herpoel-Gimbert I."/>
            <person name="Ruiz-Duenas F.J."/>
            <person name="Chevret D."/>
            <person name="Hainaut M."/>
            <person name="Lin J."/>
            <person name="Wang M."/>
            <person name="Pangilinan J."/>
            <person name="Lipzen A."/>
            <person name="Lesage-Meessen L."/>
            <person name="Navarro D."/>
            <person name="Riley R."/>
            <person name="Grigoriev I.V."/>
            <person name="Zhou S."/>
            <person name="Raouche S."/>
            <person name="Rosso M.N."/>
        </authorList>
    </citation>
    <scope>NUCLEOTIDE SEQUENCE [LARGE SCALE GENOMIC DNA]</scope>
    <source>
        <strain evidence="2 3">BRFM 1820</strain>
    </source>
</reference>
<evidence type="ECO:0000313" key="3">
    <source>
        <dbReference type="Proteomes" id="UP000256964"/>
    </source>
</evidence>
<evidence type="ECO:0000256" key="1">
    <source>
        <dbReference type="SAM" id="MobiDB-lite"/>
    </source>
</evidence>
<gene>
    <name evidence="2" type="ORF">OH76DRAFT_1313486</name>
</gene>
<dbReference type="EMBL" id="KZ857394">
    <property type="protein sequence ID" value="RDX51413.1"/>
    <property type="molecule type" value="Genomic_DNA"/>
</dbReference>
<accession>A0A371DFX4</accession>
<name>A0A371DFX4_9APHY</name>
<evidence type="ECO:0000313" key="2">
    <source>
        <dbReference type="EMBL" id="RDX51413.1"/>
    </source>
</evidence>
<proteinExistence type="predicted"/>
<organism evidence="2 3">
    <name type="scientific">Lentinus brumalis</name>
    <dbReference type="NCBI Taxonomy" id="2498619"/>
    <lineage>
        <taxon>Eukaryota</taxon>
        <taxon>Fungi</taxon>
        <taxon>Dikarya</taxon>
        <taxon>Basidiomycota</taxon>
        <taxon>Agaricomycotina</taxon>
        <taxon>Agaricomycetes</taxon>
        <taxon>Polyporales</taxon>
        <taxon>Polyporaceae</taxon>
        <taxon>Lentinus</taxon>
    </lineage>
</organism>
<feature type="region of interest" description="Disordered" evidence="1">
    <location>
        <begin position="113"/>
        <end position="153"/>
    </location>
</feature>
<feature type="non-terminal residue" evidence="2">
    <location>
        <position position="1"/>
    </location>
</feature>